<name>A0ABS3RIV0_9ACTN</name>
<keyword evidence="5" id="KW-0812">Transmembrane</keyword>
<gene>
    <name evidence="7" type="ORF">J4709_03075</name>
</gene>
<dbReference type="RefSeq" id="WP_208236615.1">
    <property type="nucleotide sequence ID" value="NZ_JAGEPF010000002.1"/>
</dbReference>
<protein>
    <recommendedName>
        <fullName evidence="6">FtsK domain-containing protein</fullName>
    </recommendedName>
</protein>
<evidence type="ECO:0000259" key="6">
    <source>
        <dbReference type="PROSITE" id="PS50901"/>
    </source>
</evidence>
<evidence type="ECO:0000313" key="7">
    <source>
        <dbReference type="EMBL" id="MBO2456572.1"/>
    </source>
</evidence>
<organism evidence="7 8">
    <name type="scientific">Actinomadura violacea</name>
    <dbReference type="NCBI Taxonomy" id="2819934"/>
    <lineage>
        <taxon>Bacteria</taxon>
        <taxon>Bacillati</taxon>
        <taxon>Actinomycetota</taxon>
        <taxon>Actinomycetes</taxon>
        <taxon>Streptosporangiales</taxon>
        <taxon>Thermomonosporaceae</taxon>
        <taxon>Actinomadura</taxon>
    </lineage>
</organism>
<reference evidence="7 8" key="1">
    <citation type="submission" date="2021-03" db="EMBL/GenBank/DDBJ databases">
        <title>Actinomadura violae sp. nov., isolated from lichen in Thailand.</title>
        <authorList>
            <person name="Kanchanasin P."/>
            <person name="Saeng-In P."/>
            <person name="Phongsopitanun W."/>
            <person name="Yuki M."/>
            <person name="Kudo T."/>
            <person name="Ohkuma M."/>
            <person name="Tanasupawat S."/>
        </authorList>
    </citation>
    <scope>NUCLEOTIDE SEQUENCE [LARGE SCALE GENOMIC DNA]</scope>
    <source>
        <strain evidence="7 8">LCR2-06</strain>
    </source>
</reference>
<dbReference type="InterPro" id="IPR027417">
    <property type="entry name" value="P-loop_NTPase"/>
</dbReference>
<evidence type="ECO:0000256" key="3">
    <source>
        <dbReference type="PROSITE-ProRule" id="PRU00289"/>
    </source>
</evidence>
<keyword evidence="5" id="KW-1133">Transmembrane helix</keyword>
<evidence type="ECO:0000256" key="4">
    <source>
        <dbReference type="SAM" id="MobiDB-lite"/>
    </source>
</evidence>
<dbReference type="Pfam" id="PF01580">
    <property type="entry name" value="FtsK_SpoIIIE"/>
    <property type="match status" value="1"/>
</dbReference>
<dbReference type="PANTHER" id="PTHR22683:SF41">
    <property type="entry name" value="DNA TRANSLOCASE FTSK"/>
    <property type="match status" value="1"/>
</dbReference>
<comment type="caution">
    <text evidence="7">The sequence shown here is derived from an EMBL/GenBank/DDBJ whole genome shotgun (WGS) entry which is preliminary data.</text>
</comment>
<feature type="transmembrane region" description="Helical" evidence="5">
    <location>
        <begin position="200"/>
        <end position="219"/>
    </location>
</feature>
<dbReference type="EMBL" id="JAGEPF010000002">
    <property type="protein sequence ID" value="MBO2456572.1"/>
    <property type="molecule type" value="Genomic_DNA"/>
</dbReference>
<dbReference type="SUPFAM" id="SSF52540">
    <property type="entry name" value="P-loop containing nucleoside triphosphate hydrolases"/>
    <property type="match status" value="1"/>
</dbReference>
<dbReference type="Gene3D" id="3.40.50.300">
    <property type="entry name" value="P-loop containing nucleotide triphosphate hydrolases"/>
    <property type="match status" value="1"/>
</dbReference>
<keyword evidence="8" id="KW-1185">Reference proteome</keyword>
<evidence type="ECO:0000256" key="1">
    <source>
        <dbReference type="ARBA" id="ARBA00022741"/>
    </source>
</evidence>
<proteinExistence type="predicted"/>
<feature type="compositionally biased region" description="Acidic residues" evidence="4">
    <location>
        <begin position="43"/>
        <end position="66"/>
    </location>
</feature>
<keyword evidence="1 3" id="KW-0547">Nucleotide-binding</keyword>
<dbReference type="Proteomes" id="UP000680206">
    <property type="component" value="Unassembled WGS sequence"/>
</dbReference>
<keyword evidence="5" id="KW-0472">Membrane</keyword>
<keyword evidence="2 3" id="KW-0067">ATP-binding</keyword>
<evidence type="ECO:0000256" key="5">
    <source>
        <dbReference type="SAM" id="Phobius"/>
    </source>
</evidence>
<dbReference type="PANTHER" id="PTHR22683">
    <property type="entry name" value="SPORULATION PROTEIN RELATED"/>
    <property type="match status" value="1"/>
</dbReference>
<feature type="binding site" evidence="3">
    <location>
        <begin position="403"/>
        <end position="410"/>
    </location>
    <ligand>
        <name>ATP</name>
        <dbReference type="ChEBI" id="CHEBI:30616"/>
    </ligand>
</feature>
<feature type="domain" description="FtsK" evidence="6">
    <location>
        <begin position="376"/>
        <end position="580"/>
    </location>
</feature>
<sequence length="751" mass="81522">MSDPILNPNADDDAEVIPLRPAPFGAPDITADPTGDPSGDAPDRDDADDLSDAEGDDGAEDGEDGAEVDRESVLIGKVVKGAPVDPPDEPRPFGRRAGGKRAPVLPPWIASRTAVRDTARWTIREIRYYLAFHSVRAPKYAAKMAVYAPIGTVRTITRALHWASAEEGNWHLRQMAADRGDADTWLKLDARRQRQAQWRWIVVGAMAAAIAAATLYLVFGHVPVWWRLLAAVIALPLLARMGRPADKPITDRVTNTGAYRKLTAELVRRALLNVQLKGITSAVAKDPGAISFPVEIHRDGPGHLAIVDLPYGVEASEVIARRGKLASGLRLPLDQVWPEPAPGHTGRLALWVGFEPASQMRQPRWPLLKGGQVDVFQPFPFATTPRMDVINALLMGRNWLFGGQPGSGKTFALRLLALAAALDPRVELRIYEMKGVGDFKPLAPVCTEYGNGFDDDTLAAAAQLIDWLYAECQRRSKRIEHYADLGKAPENKVTPELASLTGSGLHPLVVVLDELQELMLSPHGKRAGEILEKVIKLGRALGVILLIGTQIPDKDSLPTGITRNVNTRFCLSVADQTANDMILGTSQYKLGHRATAFKPGPPSEGGEAGWGILRGIGETGARCSYYVDADQAARIVEHAIALRTDAGTLPAEATQTREAPAYDVLTDVATVWPAGEDAAWNETLLERLTDLRGDVYATWKPAQLTAALSTHGVKVGQLGRRIDGKTVNRRGPTHADITTAITNRKQKRSQD</sequence>
<dbReference type="PROSITE" id="PS50901">
    <property type="entry name" value="FTSK"/>
    <property type="match status" value="1"/>
</dbReference>
<feature type="region of interest" description="Disordered" evidence="4">
    <location>
        <begin position="1"/>
        <end position="102"/>
    </location>
</feature>
<accession>A0ABS3RIV0</accession>
<evidence type="ECO:0000313" key="8">
    <source>
        <dbReference type="Proteomes" id="UP000680206"/>
    </source>
</evidence>
<dbReference type="InterPro" id="IPR002543">
    <property type="entry name" value="FtsK_dom"/>
</dbReference>
<evidence type="ECO:0000256" key="2">
    <source>
        <dbReference type="ARBA" id="ARBA00022840"/>
    </source>
</evidence>
<dbReference type="InterPro" id="IPR050206">
    <property type="entry name" value="FtsK/SpoIIIE/SftA"/>
</dbReference>